<name>A0AAD7U1A1_9APHY</name>
<keyword evidence="2" id="KW-1185">Reference proteome</keyword>
<organism evidence="1 2">
    <name type="scientific">Trametes cubensis</name>
    <dbReference type="NCBI Taxonomy" id="1111947"/>
    <lineage>
        <taxon>Eukaryota</taxon>
        <taxon>Fungi</taxon>
        <taxon>Dikarya</taxon>
        <taxon>Basidiomycota</taxon>
        <taxon>Agaricomycotina</taxon>
        <taxon>Agaricomycetes</taxon>
        <taxon>Polyporales</taxon>
        <taxon>Polyporaceae</taxon>
        <taxon>Trametes</taxon>
    </lineage>
</organism>
<sequence>MPVTFPVISVSPSAVELRTTSDATEILMRGGGLFNKFAMRRMPQVLKHSITEGSKLHPQKNGFVHTVLEAYGRHNHLRIRPDDVWIAILTQLSFYVNAHAEALRGYFVEHTGKRRLVVEDPSGNRFTLDYEAMVRGMTQLIRESVVDATLVEWMLPDFTTTSLKDTTICSIAMMSTLREYFEYTFRGGCGIPTVTLDGTKADWQRILNRLERLYDFGDEPSAWAHMLGPIIQQFIAAFDGQINTKFWEHIVYHDRIISGPNYISGWITAFCVWDNLGKWHAGPIPTGAVVLRRESSANISGAPRCDAEGSAGSSVLNIGESRDPSKKLKYTLDGISFPAIDFSQIPTGCCTVDVLLDDNGKELDCSMVAGHVAAEASASVMGGEFDTLSPAPQWFLVAK</sequence>
<dbReference type="Pfam" id="PF14388">
    <property type="entry name" value="DUF4419"/>
    <property type="match status" value="1"/>
</dbReference>
<accession>A0AAD7U1A1</accession>
<dbReference type="Proteomes" id="UP001215151">
    <property type="component" value="Unassembled WGS sequence"/>
</dbReference>
<evidence type="ECO:0000313" key="2">
    <source>
        <dbReference type="Proteomes" id="UP001215151"/>
    </source>
</evidence>
<dbReference type="PANTHER" id="PTHR31252:SF11">
    <property type="entry name" value="DUF4419 DOMAIN-CONTAINING PROTEIN"/>
    <property type="match status" value="1"/>
</dbReference>
<gene>
    <name evidence="1" type="ORF">ONZ51_g2928</name>
</gene>
<dbReference type="EMBL" id="JAPEVG010000049">
    <property type="protein sequence ID" value="KAJ8489421.1"/>
    <property type="molecule type" value="Genomic_DNA"/>
</dbReference>
<comment type="caution">
    <text evidence="1">The sequence shown here is derived from an EMBL/GenBank/DDBJ whole genome shotgun (WGS) entry which is preliminary data.</text>
</comment>
<reference evidence="1" key="1">
    <citation type="submission" date="2022-11" db="EMBL/GenBank/DDBJ databases">
        <title>Genome Sequence of Cubamyces cubensis.</title>
        <authorList>
            <person name="Buettner E."/>
        </authorList>
    </citation>
    <scope>NUCLEOTIDE SEQUENCE</scope>
    <source>
        <strain evidence="1">MPL-01</strain>
    </source>
</reference>
<protein>
    <submittedName>
        <fullName evidence="1">Uncharacterized protein</fullName>
    </submittedName>
</protein>
<dbReference type="InterPro" id="IPR025533">
    <property type="entry name" value="DUF4419"/>
</dbReference>
<proteinExistence type="predicted"/>
<dbReference type="PANTHER" id="PTHR31252">
    <property type="entry name" value="DUF4419 DOMAIN-CONTAINING PROTEIN"/>
    <property type="match status" value="1"/>
</dbReference>
<evidence type="ECO:0000313" key="1">
    <source>
        <dbReference type="EMBL" id="KAJ8489421.1"/>
    </source>
</evidence>
<dbReference type="AlphaFoldDB" id="A0AAD7U1A1"/>